<accession>A0ABP0Y4K8</accession>
<evidence type="ECO:0000313" key="1">
    <source>
        <dbReference type="EMBL" id="CAK9314650.1"/>
    </source>
</evidence>
<dbReference type="Proteomes" id="UP001642487">
    <property type="component" value="Chromosome 2"/>
</dbReference>
<protein>
    <submittedName>
        <fullName evidence="1">Uncharacterized protein</fullName>
    </submittedName>
</protein>
<proteinExistence type="predicted"/>
<evidence type="ECO:0000313" key="2">
    <source>
        <dbReference type="Proteomes" id="UP001642487"/>
    </source>
</evidence>
<dbReference type="EMBL" id="OZ021736">
    <property type="protein sequence ID" value="CAK9314650.1"/>
    <property type="molecule type" value="Genomic_DNA"/>
</dbReference>
<organism evidence="1 2">
    <name type="scientific">Citrullus colocynthis</name>
    <name type="common">colocynth</name>
    <dbReference type="NCBI Taxonomy" id="252529"/>
    <lineage>
        <taxon>Eukaryota</taxon>
        <taxon>Viridiplantae</taxon>
        <taxon>Streptophyta</taxon>
        <taxon>Embryophyta</taxon>
        <taxon>Tracheophyta</taxon>
        <taxon>Spermatophyta</taxon>
        <taxon>Magnoliopsida</taxon>
        <taxon>eudicotyledons</taxon>
        <taxon>Gunneridae</taxon>
        <taxon>Pentapetalae</taxon>
        <taxon>rosids</taxon>
        <taxon>fabids</taxon>
        <taxon>Cucurbitales</taxon>
        <taxon>Cucurbitaceae</taxon>
        <taxon>Benincaseae</taxon>
        <taxon>Citrullus</taxon>
    </lineage>
</organism>
<keyword evidence="2" id="KW-1185">Reference proteome</keyword>
<sequence length="107" mass="12367">MAIKNFFKSMARGIIIVKTEHHLIVRRRCALQRHKGNKSANKYKSCEKELNKCEIAAVDGGGAYRRRNRSKELSRLRRRDQSFPDDRQSLFVGIRRIGNGLQAPITE</sequence>
<reference evidence="1 2" key="1">
    <citation type="submission" date="2024-03" db="EMBL/GenBank/DDBJ databases">
        <authorList>
            <person name="Gkanogiannis A."/>
            <person name="Becerra Lopez-Lavalle L."/>
        </authorList>
    </citation>
    <scope>NUCLEOTIDE SEQUENCE [LARGE SCALE GENOMIC DNA]</scope>
</reference>
<name>A0ABP0Y4K8_9ROSI</name>
<gene>
    <name evidence="1" type="ORF">CITCOLO1_LOCUS6414</name>
</gene>